<dbReference type="PANTHER" id="PTHR11069:SF23">
    <property type="entry name" value="LYSOSOMAL ACID GLUCOSYLCERAMIDASE"/>
    <property type="match status" value="1"/>
</dbReference>
<feature type="non-terminal residue" evidence="8">
    <location>
        <position position="135"/>
    </location>
</feature>
<evidence type="ECO:0000256" key="2">
    <source>
        <dbReference type="ARBA" id="ARBA00005382"/>
    </source>
</evidence>
<evidence type="ECO:0000256" key="4">
    <source>
        <dbReference type="ARBA" id="ARBA00022729"/>
    </source>
</evidence>
<keyword evidence="4" id="KW-0732">Signal</keyword>
<evidence type="ECO:0000313" key="8">
    <source>
        <dbReference type="EMBL" id="CAD7664271.1"/>
    </source>
</evidence>
<gene>
    <name evidence="8" type="ORF">ONB1V03_LOCUS20829</name>
</gene>
<dbReference type="PRINTS" id="PR00843">
    <property type="entry name" value="GLHYDRLASE30"/>
</dbReference>
<evidence type="ECO:0000259" key="7">
    <source>
        <dbReference type="Pfam" id="PF02055"/>
    </source>
</evidence>
<feature type="domain" description="Glycosyl hydrolase family 30 TIM-barrel" evidence="7">
    <location>
        <begin position="3"/>
        <end position="135"/>
    </location>
</feature>
<keyword evidence="5 6" id="KW-0378">Hydrolase</keyword>
<evidence type="ECO:0000313" key="9">
    <source>
        <dbReference type="Proteomes" id="UP000728032"/>
    </source>
</evidence>
<dbReference type="SUPFAM" id="SSF51445">
    <property type="entry name" value="(Trans)glycosidases"/>
    <property type="match status" value="1"/>
</dbReference>
<keyword evidence="6" id="KW-0443">Lipid metabolism</keyword>
<dbReference type="Proteomes" id="UP000728032">
    <property type="component" value="Unassembled WGS sequence"/>
</dbReference>
<dbReference type="AlphaFoldDB" id="A0A7R9MQB9"/>
<evidence type="ECO:0000256" key="5">
    <source>
        <dbReference type="ARBA" id="ARBA00022801"/>
    </source>
</evidence>
<proteinExistence type="inferred from homology"/>
<sequence length="135" mass="15459">MATHDIRVFGSPWSAPKWMKTNNDLINGGTIKGAVGSEYWQIYAKYFVHYLNAYKAHNITHWGITVQNEPRASQRWNSMMYTAETTRDFVAKTLGPELEASGWGPDKLKLMVLDHNLDLVKEWVRVIFADKTAAK</sequence>
<keyword evidence="6" id="KW-0326">Glycosidase</keyword>
<dbReference type="InterPro" id="IPR033453">
    <property type="entry name" value="Glyco_hydro_30_TIM-barrel"/>
</dbReference>
<organism evidence="8">
    <name type="scientific">Oppiella nova</name>
    <dbReference type="NCBI Taxonomy" id="334625"/>
    <lineage>
        <taxon>Eukaryota</taxon>
        <taxon>Metazoa</taxon>
        <taxon>Ecdysozoa</taxon>
        <taxon>Arthropoda</taxon>
        <taxon>Chelicerata</taxon>
        <taxon>Arachnida</taxon>
        <taxon>Acari</taxon>
        <taxon>Acariformes</taxon>
        <taxon>Sarcoptiformes</taxon>
        <taxon>Oribatida</taxon>
        <taxon>Brachypylina</taxon>
        <taxon>Oppioidea</taxon>
        <taxon>Oppiidae</taxon>
        <taxon>Oppiella</taxon>
    </lineage>
</organism>
<dbReference type="EC" id="3.2.1.45" evidence="3 6"/>
<dbReference type="GO" id="GO:0016020">
    <property type="term" value="C:membrane"/>
    <property type="evidence" value="ECO:0007669"/>
    <property type="project" value="GOC"/>
</dbReference>
<name>A0A7R9MQB9_9ACAR</name>
<dbReference type="PANTHER" id="PTHR11069">
    <property type="entry name" value="GLUCOSYLCERAMIDASE"/>
    <property type="match status" value="1"/>
</dbReference>
<dbReference type="OrthoDB" id="2160638at2759"/>
<reference evidence="8" key="1">
    <citation type="submission" date="2020-11" db="EMBL/GenBank/DDBJ databases">
        <authorList>
            <person name="Tran Van P."/>
        </authorList>
    </citation>
    <scope>NUCLEOTIDE SEQUENCE</scope>
</reference>
<dbReference type="GO" id="GO:0006680">
    <property type="term" value="P:glucosylceramide catabolic process"/>
    <property type="evidence" value="ECO:0007669"/>
    <property type="project" value="TreeGrafter"/>
</dbReference>
<accession>A0A7R9MQB9</accession>
<comment type="catalytic activity">
    <reaction evidence="1">
        <text>a beta-D-glucosyl-(1&lt;-&gt;1')-N-acylsphing-4-enine + H2O = an N-acylsphing-4-enine + D-glucose</text>
        <dbReference type="Rhea" id="RHEA:13269"/>
        <dbReference type="ChEBI" id="CHEBI:4167"/>
        <dbReference type="ChEBI" id="CHEBI:15377"/>
        <dbReference type="ChEBI" id="CHEBI:22801"/>
        <dbReference type="ChEBI" id="CHEBI:52639"/>
        <dbReference type="EC" id="3.2.1.45"/>
    </reaction>
    <physiologicalReaction direction="left-to-right" evidence="1">
        <dbReference type="Rhea" id="RHEA:13270"/>
    </physiologicalReaction>
</comment>
<dbReference type="Gene3D" id="3.20.20.80">
    <property type="entry name" value="Glycosidases"/>
    <property type="match status" value="1"/>
</dbReference>
<comment type="similarity">
    <text evidence="2 6">Belongs to the glycosyl hydrolase 30 family.</text>
</comment>
<dbReference type="EMBL" id="CAJPVJ010037255">
    <property type="protein sequence ID" value="CAG2181408.1"/>
    <property type="molecule type" value="Genomic_DNA"/>
</dbReference>
<dbReference type="GO" id="GO:0004348">
    <property type="term" value="F:glucosylceramidase activity"/>
    <property type="evidence" value="ECO:0007669"/>
    <property type="project" value="UniProtKB-EC"/>
</dbReference>
<dbReference type="EMBL" id="OC952080">
    <property type="protein sequence ID" value="CAD7664271.1"/>
    <property type="molecule type" value="Genomic_DNA"/>
</dbReference>
<dbReference type="Pfam" id="PF02055">
    <property type="entry name" value="Glyco_hydro_30"/>
    <property type="match status" value="1"/>
</dbReference>
<keyword evidence="6" id="KW-0746">Sphingolipid metabolism</keyword>
<keyword evidence="9" id="KW-1185">Reference proteome</keyword>
<dbReference type="InterPro" id="IPR001139">
    <property type="entry name" value="Glyco_hydro_30"/>
</dbReference>
<dbReference type="InterPro" id="IPR017853">
    <property type="entry name" value="GH"/>
</dbReference>
<evidence type="ECO:0000256" key="6">
    <source>
        <dbReference type="RuleBase" id="RU361188"/>
    </source>
</evidence>
<evidence type="ECO:0000256" key="1">
    <source>
        <dbReference type="ARBA" id="ARBA00001013"/>
    </source>
</evidence>
<protein>
    <recommendedName>
        <fullName evidence="3 6">Glucosylceramidase</fullName>
        <ecNumber evidence="3 6">3.2.1.45</ecNumber>
    </recommendedName>
</protein>
<evidence type="ECO:0000256" key="3">
    <source>
        <dbReference type="ARBA" id="ARBA00012658"/>
    </source>
</evidence>